<sequence>MGTMQIDELIGNLQTNELKKIDQIKKELKKERSLVLKATKDDSDSNDEDMTMFVCREEQKKKCTNSKKQQKIASKAFKKAMKARWGETSDEDLGNESRDNELRIRVTPSLMINLLR</sequence>
<gene>
    <name evidence="1" type="ORF">HAX54_051653</name>
</gene>
<reference evidence="1 2" key="1">
    <citation type="journal article" date="2021" name="BMC Genomics">
        <title>Datura genome reveals duplications of psychoactive alkaloid biosynthetic genes and high mutation rate following tissue culture.</title>
        <authorList>
            <person name="Rajewski A."/>
            <person name="Carter-House D."/>
            <person name="Stajich J."/>
            <person name="Litt A."/>
        </authorList>
    </citation>
    <scope>NUCLEOTIDE SEQUENCE [LARGE SCALE GENOMIC DNA]</scope>
    <source>
        <strain evidence="1">AR-01</strain>
    </source>
</reference>
<dbReference type="Proteomes" id="UP000823775">
    <property type="component" value="Unassembled WGS sequence"/>
</dbReference>
<organism evidence="1 2">
    <name type="scientific">Datura stramonium</name>
    <name type="common">Jimsonweed</name>
    <name type="synonym">Common thornapple</name>
    <dbReference type="NCBI Taxonomy" id="4076"/>
    <lineage>
        <taxon>Eukaryota</taxon>
        <taxon>Viridiplantae</taxon>
        <taxon>Streptophyta</taxon>
        <taxon>Embryophyta</taxon>
        <taxon>Tracheophyta</taxon>
        <taxon>Spermatophyta</taxon>
        <taxon>Magnoliopsida</taxon>
        <taxon>eudicotyledons</taxon>
        <taxon>Gunneridae</taxon>
        <taxon>Pentapetalae</taxon>
        <taxon>asterids</taxon>
        <taxon>lamiids</taxon>
        <taxon>Solanales</taxon>
        <taxon>Solanaceae</taxon>
        <taxon>Solanoideae</taxon>
        <taxon>Datureae</taxon>
        <taxon>Datura</taxon>
    </lineage>
</organism>
<protein>
    <submittedName>
        <fullName evidence="1">Uncharacterized protein</fullName>
    </submittedName>
</protein>
<proteinExistence type="predicted"/>
<comment type="caution">
    <text evidence="1">The sequence shown here is derived from an EMBL/GenBank/DDBJ whole genome shotgun (WGS) entry which is preliminary data.</text>
</comment>
<dbReference type="EMBL" id="JACEIK010000924">
    <property type="protein sequence ID" value="MCD7463889.1"/>
    <property type="molecule type" value="Genomic_DNA"/>
</dbReference>
<name>A0ABS8SXW8_DATST</name>
<evidence type="ECO:0000313" key="2">
    <source>
        <dbReference type="Proteomes" id="UP000823775"/>
    </source>
</evidence>
<accession>A0ABS8SXW8</accession>
<evidence type="ECO:0000313" key="1">
    <source>
        <dbReference type="EMBL" id="MCD7463889.1"/>
    </source>
</evidence>
<keyword evidence="2" id="KW-1185">Reference proteome</keyword>